<name>A0A6M7UHP3_9HYPH</name>
<dbReference type="InterPro" id="IPR027839">
    <property type="entry name" value="DUF4432"/>
</dbReference>
<keyword evidence="3" id="KW-1185">Reference proteome</keyword>
<accession>A0A6M7UHP3</accession>
<evidence type="ECO:0000256" key="1">
    <source>
        <dbReference type="SAM" id="MobiDB-lite"/>
    </source>
</evidence>
<dbReference type="RefSeq" id="WP_064988063.1">
    <property type="nucleotide sequence ID" value="NZ_CP033361.1"/>
</dbReference>
<evidence type="ECO:0000313" key="3">
    <source>
        <dbReference type="Proteomes" id="UP000503339"/>
    </source>
</evidence>
<dbReference type="AlphaFoldDB" id="A0A6M7UHP3"/>
<sequence>MVELYGKTLSRKQVAERSGMLSQFAGVRLMTLGDGVERGIRMLEFRTGSGLRFTALVDRALDIADCDFKGQAIGWHSPSGFRHPGLHDYEGESGLAWARSFSGLLVTCGLDHILGRENVPADNYNYPTKKTVTHSLHGRVGTIPARLTGYGERWDGDRCVLWAEGIVQQSAVFGEDLHLIRRIEADVGGNEIRLSDRVVNHGFNSTPHMYFYHVNVSHPLLDRGSRYLAPIRDVVWAGHAGARYEAQNVGYRTVPEPQMAFSEQVWQHEMGAGAKGEVPMAVVNDRLGLGFEVVTRKDQLPCTYQWQNFQAGQYALGMEPSTHHVLGDLAARERGEMIWLEHGESRSYDAVFRVLDGQDAIAAAEGRIAAIARQPEQDYPQPSGNFPKLAGRT</sequence>
<organism evidence="2 3">
    <name type="scientific">Mesorhizobium erdmanii</name>
    <dbReference type="NCBI Taxonomy" id="1777866"/>
    <lineage>
        <taxon>Bacteria</taxon>
        <taxon>Pseudomonadati</taxon>
        <taxon>Pseudomonadota</taxon>
        <taxon>Alphaproteobacteria</taxon>
        <taxon>Hyphomicrobiales</taxon>
        <taxon>Phyllobacteriaceae</taxon>
        <taxon>Mesorhizobium</taxon>
    </lineage>
</organism>
<proteinExistence type="predicted"/>
<dbReference type="KEGG" id="merd:EB233_15340"/>
<dbReference type="GO" id="GO:0030246">
    <property type="term" value="F:carbohydrate binding"/>
    <property type="evidence" value="ECO:0007669"/>
    <property type="project" value="InterPro"/>
</dbReference>
<dbReference type="CDD" id="cd09023">
    <property type="entry name" value="Aldose_epim_Ec_c4013"/>
    <property type="match status" value="1"/>
</dbReference>
<gene>
    <name evidence="2" type="ORF">EB233_15340</name>
</gene>
<dbReference type="Pfam" id="PF14486">
    <property type="entry name" value="DUF4432"/>
    <property type="match status" value="1"/>
</dbReference>
<reference evidence="2 3" key="1">
    <citation type="submission" date="2018-10" db="EMBL/GenBank/DDBJ databases">
        <authorList>
            <person name="Perry B.J."/>
            <person name="Sullivan J.T."/>
            <person name="Murphy R.J.T."/>
            <person name="Ramsay J.P."/>
            <person name="Ronson C.W."/>
        </authorList>
    </citation>
    <scope>NUCLEOTIDE SEQUENCE [LARGE SCALE GENOMIC DNA]</scope>
    <source>
        <strain evidence="2 3">NZP2014</strain>
    </source>
</reference>
<dbReference type="EMBL" id="CP033361">
    <property type="protein sequence ID" value="QKC76714.1"/>
    <property type="molecule type" value="Genomic_DNA"/>
</dbReference>
<protein>
    <submittedName>
        <fullName evidence="2">DUF4432 family protein</fullName>
    </submittedName>
</protein>
<dbReference type="Proteomes" id="UP000503339">
    <property type="component" value="Chromosome"/>
</dbReference>
<evidence type="ECO:0000313" key="2">
    <source>
        <dbReference type="EMBL" id="QKC76714.1"/>
    </source>
</evidence>
<dbReference type="InterPro" id="IPR014718">
    <property type="entry name" value="GH-type_carb-bd"/>
</dbReference>
<feature type="region of interest" description="Disordered" evidence="1">
    <location>
        <begin position="374"/>
        <end position="393"/>
    </location>
</feature>
<dbReference type="Gene3D" id="2.70.98.10">
    <property type="match status" value="1"/>
</dbReference>